<dbReference type="Gene3D" id="2.170.130.10">
    <property type="entry name" value="TonB-dependent receptor, plug domain"/>
    <property type="match status" value="1"/>
</dbReference>
<reference evidence="6" key="1">
    <citation type="submission" date="2019-02" db="EMBL/GenBank/DDBJ databases">
        <title>Isolation and identification of novel species under the genus Muribaculum.</title>
        <authorList>
            <person name="Miyake S."/>
            <person name="Ding Y."/>
            <person name="Low A."/>
            <person name="Soh M."/>
            <person name="Seedorf H."/>
        </authorList>
    </citation>
    <scope>NUCLEOTIDE SEQUENCE [LARGE SCALE GENOMIC DNA]</scope>
    <source>
        <strain evidence="6">H5</strain>
    </source>
</reference>
<sequence>MAKKPFDTTPIITLFLVLVSVALSATAAFASVNGNGLRIKVVDAESSSPVEFVAVSLRENERGEIKGGYTDADGVFAITLLPSSWLVDVSMVGYKPVRRTVDVRGDMALTIRLEPAESLAEVVVTAREARNATSASLIDTTAMRHLQPSSFSDLMSLIPGGVTKDPEMGAVNTIALREANGISSTGTDYMTSALGTAFVVDGIRLNTDADMQTTPDANRTDRISSGKGVDMRSISTDDVESVEVVRGIPSVEYGELTSGLVNIKRKSGVSRFEARFKADTQSQLFYAGKGFDVGGDRSWVINTGVDYLDSKIDPRNNRENFKRVTGSIRSVKRWDNTSARISWNSNLSYSATFEKDDNDPDLAVNNTIDFYQNDKHAFRWDNCLVYSPANPSPLQELSLVSGLSYSHEELTQQKHVASSRVMPLPVSLTEGSNYTGYLPMLYLADYKVEGRPFTASLKGAGRLRFDGNKLSSTMKAGIEWNMSKNYGRGAVYDLSRPLVAGNNSRPRAFSDIPAIHLLSAYLESETKLYAGRNTVTLTAGLRETQLLHLNKRYELSGKPYIDPRFNCVWNLPPVYVATYPLSFEIAGGAGWHTKMPVAAYLYPDKLYSDFEQLNYYHNVEAYRVMNVRTYIEDMTNYSLRPARNFKWEVRADVSYRGNRLSLTYFRENMKDGFRSSGFVHSYTYNRYDASGFDPESADRAPVIEELPYTSETYLAVRSKTTNGSRTYKEGVEYTVQSRRLPRIHTRVTVTGAFFKNTNSNSQPLWYKPTIIVNNRELQYVGLYDDLDGSEYRSFNTNILFDTDIKRLGLNFSIGIQNLWFTSRRTLRRDGVPVEYMDVNGDIHPYTAESMADPYLKQLIRTYTEGSFARYTVPSSTTVNFKATKNFWHNCIGLALYVNRLIAIEPDYERYGITMRRYSIPYFGMELNLKI</sequence>
<dbReference type="GO" id="GO:0044718">
    <property type="term" value="P:siderophore transmembrane transport"/>
    <property type="evidence" value="ECO:0007669"/>
    <property type="project" value="TreeGrafter"/>
</dbReference>
<dbReference type="SUPFAM" id="SSF49464">
    <property type="entry name" value="Carboxypeptidase regulatory domain-like"/>
    <property type="match status" value="1"/>
</dbReference>
<evidence type="ECO:0000313" key="5">
    <source>
        <dbReference type="EMBL" id="QCD40972.1"/>
    </source>
</evidence>
<dbReference type="InterPro" id="IPR037066">
    <property type="entry name" value="Plug_dom_sf"/>
</dbReference>
<protein>
    <submittedName>
        <fullName evidence="5">TonB-dependent receptor</fullName>
    </submittedName>
</protein>
<dbReference type="PANTHER" id="PTHR30069:SF29">
    <property type="entry name" value="HEMOGLOBIN AND HEMOGLOBIN-HAPTOGLOBIN-BINDING PROTEIN 1-RELATED"/>
    <property type="match status" value="1"/>
</dbReference>
<accession>A0A4P7VZU0</accession>
<dbReference type="KEGG" id="ddb:E7747_00840"/>
<name>A0A4P7VZU0_9BACT</name>
<gene>
    <name evidence="5" type="ORF">E7747_00840</name>
</gene>
<keyword evidence="6" id="KW-1185">Reference proteome</keyword>
<evidence type="ECO:0000256" key="3">
    <source>
        <dbReference type="SAM" id="SignalP"/>
    </source>
</evidence>
<dbReference type="InterPro" id="IPR012910">
    <property type="entry name" value="Plug_dom"/>
</dbReference>
<proteinExistence type="predicted"/>
<feature type="region of interest" description="Disordered" evidence="2">
    <location>
        <begin position="210"/>
        <end position="232"/>
    </location>
</feature>
<organism evidence="5 6">
    <name type="scientific">Duncaniella dubosii</name>
    <dbReference type="NCBI Taxonomy" id="2518971"/>
    <lineage>
        <taxon>Bacteria</taxon>
        <taxon>Pseudomonadati</taxon>
        <taxon>Bacteroidota</taxon>
        <taxon>Bacteroidia</taxon>
        <taxon>Bacteroidales</taxon>
        <taxon>Muribaculaceae</taxon>
        <taxon>Duncaniella</taxon>
    </lineage>
</organism>
<feature type="signal peptide" evidence="3">
    <location>
        <begin position="1"/>
        <end position="30"/>
    </location>
</feature>
<dbReference type="Pfam" id="PF13620">
    <property type="entry name" value="CarboxypepD_reg"/>
    <property type="match status" value="1"/>
</dbReference>
<evidence type="ECO:0000256" key="2">
    <source>
        <dbReference type="SAM" id="MobiDB-lite"/>
    </source>
</evidence>
<dbReference type="Gene3D" id="2.60.40.1120">
    <property type="entry name" value="Carboxypeptidase-like, regulatory domain"/>
    <property type="match status" value="1"/>
</dbReference>
<dbReference type="Pfam" id="PF07715">
    <property type="entry name" value="Plug"/>
    <property type="match status" value="1"/>
</dbReference>
<dbReference type="InterPro" id="IPR039426">
    <property type="entry name" value="TonB-dep_rcpt-like"/>
</dbReference>
<dbReference type="InterPro" id="IPR008969">
    <property type="entry name" value="CarboxyPept-like_regulatory"/>
</dbReference>
<dbReference type="GO" id="GO:0009279">
    <property type="term" value="C:cell outer membrane"/>
    <property type="evidence" value="ECO:0007669"/>
    <property type="project" value="TreeGrafter"/>
</dbReference>
<feature type="domain" description="TonB-dependent receptor plug" evidence="4">
    <location>
        <begin position="132"/>
        <end position="257"/>
    </location>
</feature>
<evidence type="ECO:0000313" key="6">
    <source>
        <dbReference type="Proteomes" id="UP000297149"/>
    </source>
</evidence>
<dbReference type="PANTHER" id="PTHR30069">
    <property type="entry name" value="TONB-DEPENDENT OUTER MEMBRANE RECEPTOR"/>
    <property type="match status" value="1"/>
</dbReference>
<evidence type="ECO:0000259" key="4">
    <source>
        <dbReference type="Pfam" id="PF07715"/>
    </source>
</evidence>
<dbReference type="Proteomes" id="UP000297149">
    <property type="component" value="Chromosome"/>
</dbReference>
<dbReference type="EMBL" id="CP039396">
    <property type="protein sequence ID" value="QCD40972.1"/>
    <property type="molecule type" value="Genomic_DNA"/>
</dbReference>
<feature type="chain" id="PRO_5020645180" evidence="3">
    <location>
        <begin position="31"/>
        <end position="930"/>
    </location>
</feature>
<keyword evidence="1 3" id="KW-0732">Signal</keyword>
<dbReference type="AlphaFoldDB" id="A0A4P7VZU0"/>
<keyword evidence="5" id="KW-0675">Receptor</keyword>
<evidence type="ECO:0000256" key="1">
    <source>
        <dbReference type="ARBA" id="ARBA00022729"/>
    </source>
</evidence>
<dbReference type="SUPFAM" id="SSF56935">
    <property type="entry name" value="Porins"/>
    <property type="match status" value="1"/>
</dbReference>
<dbReference type="GO" id="GO:0015344">
    <property type="term" value="F:siderophore uptake transmembrane transporter activity"/>
    <property type="evidence" value="ECO:0007669"/>
    <property type="project" value="TreeGrafter"/>
</dbReference>
<dbReference type="RefSeq" id="WP_136413482.1">
    <property type="nucleotide sequence ID" value="NZ_CP039396.1"/>
</dbReference>